<sequence length="69" mass="7771">MHAFTADSIFPGGPGLTRNPTDFTSLVDDLEDRIFGRPDEGTWFYPGHGKDSTLGVERPHVPEWRARGW</sequence>
<reference evidence="3" key="1">
    <citation type="submission" date="2016-10" db="EMBL/GenBank/DDBJ databases">
        <authorList>
            <person name="Varghese N."/>
            <person name="Submissions S."/>
        </authorList>
    </citation>
    <scope>NUCLEOTIDE SEQUENCE [LARGE SCALE GENOMIC DNA]</scope>
    <source>
        <strain evidence="3">DSM 46838</strain>
    </source>
</reference>
<protein>
    <recommendedName>
        <fullName evidence="4">Metallo-beta-lactamase superfamily protein</fullName>
    </recommendedName>
</protein>
<dbReference type="Proteomes" id="UP000198589">
    <property type="component" value="Unassembled WGS sequence"/>
</dbReference>
<evidence type="ECO:0000256" key="1">
    <source>
        <dbReference type="SAM" id="MobiDB-lite"/>
    </source>
</evidence>
<gene>
    <name evidence="2" type="ORF">SAMN05216574_11327</name>
</gene>
<dbReference type="InterPro" id="IPR036866">
    <property type="entry name" value="RibonucZ/Hydroxyglut_hydro"/>
</dbReference>
<keyword evidence="3" id="KW-1185">Reference proteome</keyword>
<evidence type="ECO:0008006" key="4">
    <source>
        <dbReference type="Google" id="ProtNLM"/>
    </source>
</evidence>
<accession>A0A1I2IJZ1</accession>
<name>A0A1I2IJZ1_9ACTN</name>
<evidence type="ECO:0000313" key="3">
    <source>
        <dbReference type="Proteomes" id="UP000198589"/>
    </source>
</evidence>
<feature type="region of interest" description="Disordered" evidence="1">
    <location>
        <begin position="1"/>
        <end position="20"/>
    </location>
</feature>
<dbReference type="CDD" id="cd06262">
    <property type="entry name" value="metallo-hydrolase-like_MBL-fold"/>
    <property type="match status" value="1"/>
</dbReference>
<organism evidence="2 3">
    <name type="scientific">Blastococcus tunisiensis</name>
    <dbReference type="NCBI Taxonomy" id="1798228"/>
    <lineage>
        <taxon>Bacteria</taxon>
        <taxon>Bacillati</taxon>
        <taxon>Actinomycetota</taxon>
        <taxon>Actinomycetes</taxon>
        <taxon>Geodermatophilales</taxon>
        <taxon>Geodermatophilaceae</taxon>
        <taxon>Blastococcus</taxon>
    </lineage>
</organism>
<dbReference type="Gene3D" id="3.60.15.10">
    <property type="entry name" value="Ribonuclease Z/Hydroxyacylglutathione hydrolase-like"/>
    <property type="match status" value="1"/>
</dbReference>
<proteinExistence type="predicted"/>
<dbReference type="STRING" id="1798228.SAMN05216574_11327"/>
<dbReference type="EMBL" id="FOND01000013">
    <property type="protein sequence ID" value="SFF40841.1"/>
    <property type="molecule type" value="Genomic_DNA"/>
</dbReference>
<evidence type="ECO:0000313" key="2">
    <source>
        <dbReference type="EMBL" id="SFF40841.1"/>
    </source>
</evidence>
<dbReference type="SUPFAM" id="SSF56281">
    <property type="entry name" value="Metallo-hydrolase/oxidoreductase"/>
    <property type="match status" value="1"/>
</dbReference>
<dbReference type="AlphaFoldDB" id="A0A1I2IJZ1"/>